<feature type="compositionally biased region" description="Basic residues" evidence="1">
    <location>
        <begin position="74"/>
        <end position="89"/>
    </location>
</feature>
<evidence type="ECO:0000256" key="1">
    <source>
        <dbReference type="SAM" id="MobiDB-lite"/>
    </source>
</evidence>
<evidence type="ECO:0000313" key="3">
    <source>
        <dbReference type="Proteomes" id="UP000231279"/>
    </source>
</evidence>
<dbReference type="Proteomes" id="UP000231279">
    <property type="component" value="Unassembled WGS sequence"/>
</dbReference>
<feature type="region of interest" description="Disordered" evidence="1">
    <location>
        <begin position="74"/>
        <end position="102"/>
    </location>
</feature>
<reference evidence="3" key="1">
    <citation type="journal article" date="2018" name="Gigascience">
        <title>Genome assembly of the Pink Ipe (Handroanthus impetiginosus, Bignoniaceae), a highly valued, ecologically keystone Neotropical timber forest tree.</title>
        <authorList>
            <person name="Silva-Junior O.B."/>
            <person name="Grattapaglia D."/>
            <person name="Novaes E."/>
            <person name="Collevatti R.G."/>
        </authorList>
    </citation>
    <scope>NUCLEOTIDE SEQUENCE [LARGE SCALE GENOMIC DNA]</scope>
    <source>
        <strain evidence="3">cv. UFG-1</strain>
    </source>
</reference>
<gene>
    <name evidence="2" type="ORF">CDL12_22892</name>
</gene>
<accession>A0A2G9GGZ7</accession>
<sequence length="102" mass="11664">MEVRLEILGSSSRRLLLMLQPVMGLWIHLHRRSGEEFGEYLLKFCSRESYGSRDGMISVNFAVARKGPFNVYTSRRRRRRSSFASKGRRFPSPPGQSVGTGL</sequence>
<organism evidence="2 3">
    <name type="scientific">Handroanthus impetiginosus</name>
    <dbReference type="NCBI Taxonomy" id="429701"/>
    <lineage>
        <taxon>Eukaryota</taxon>
        <taxon>Viridiplantae</taxon>
        <taxon>Streptophyta</taxon>
        <taxon>Embryophyta</taxon>
        <taxon>Tracheophyta</taxon>
        <taxon>Spermatophyta</taxon>
        <taxon>Magnoliopsida</taxon>
        <taxon>eudicotyledons</taxon>
        <taxon>Gunneridae</taxon>
        <taxon>Pentapetalae</taxon>
        <taxon>asterids</taxon>
        <taxon>lamiids</taxon>
        <taxon>Lamiales</taxon>
        <taxon>Bignoniaceae</taxon>
        <taxon>Crescentiina</taxon>
        <taxon>Tabebuia alliance</taxon>
        <taxon>Handroanthus</taxon>
    </lineage>
</organism>
<keyword evidence="3" id="KW-1185">Reference proteome</keyword>
<comment type="caution">
    <text evidence="2">The sequence shown here is derived from an EMBL/GenBank/DDBJ whole genome shotgun (WGS) entry which is preliminary data.</text>
</comment>
<protein>
    <submittedName>
        <fullName evidence="2">Uncharacterized protein</fullName>
    </submittedName>
</protein>
<dbReference type="AlphaFoldDB" id="A0A2G9GGZ7"/>
<dbReference type="EMBL" id="NKXS01005088">
    <property type="protein sequence ID" value="PIN04573.1"/>
    <property type="molecule type" value="Genomic_DNA"/>
</dbReference>
<evidence type="ECO:0000313" key="2">
    <source>
        <dbReference type="EMBL" id="PIN04573.1"/>
    </source>
</evidence>
<proteinExistence type="predicted"/>
<name>A0A2G9GGZ7_9LAMI</name>